<evidence type="ECO:0000313" key="1">
    <source>
        <dbReference type="EMBL" id="EZA58984.1"/>
    </source>
</evidence>
<protein>
    <submittedName>
        <fullName evidence="1">Uncharacterized protein</fullName>
    </submittedName>
</protein>
<sequence length="68" mass="7260">MLASLAAELSTFGGHGGKYRGLEPPHVTRRFRCLPTCTLGPGERPGPVCISLPRSAIGSDRTSPPRSW</sequence>
<accession>A0A026WV53</accession>
<keyword evidence="2" id="KW-1185">Reference proteome</keyword>
<organism evidence="1 2">
    <name type="scientific">Ooceraea biroi</name>
    <name type="common">Clonal raider ant</name>
    <name type="synonym">Cerapachys biroi</name>
    <dbReference type="NCBI Taxonomy" id="2015173"/>
    <lineage>
        <taxon>Eukaryota</taxon>
        <taxon>Metazoa</taxon>
        <taxon>Ecdysozoa</taxon>
        <taxon>Arthropoda</taxon>
        <taxon>Hexapoda</taxon>
        <taxon>Insecta</taxon>
        <taxon>Pterygota</taxon>
        <taxon>Neoptera</taxon>
        <taxon>Endopterygota</taxon>
        <taxon>Hymenoptera</taxon>
        <taxon>Apocrita</taxon>
        <taxon>Aculeata</taxon>
        <taxon>Formicoidea</taxon>
        <taxon>Formicidae</taxon>
        <taxon>Dorylinae</taxon>
        <taxon>Ooceraea</taxon>
    </lineage>
</organism>
<gene>
    <name evidence="1" type="ORF">X777_16944</name>
</gene>
<name>A0A026WV53_OOCBI</name>
<dbReference type="EMBL" id="KK107111">
    <property type="protein sequence ID" value="EZA58984.1"/>
    <property type="molecule type" value="Genomic_DNA"/>
</dbReference>
<reference evidence="1 2" key="1">
    <citation type="journal article" date="2014" name="Curr. Biol.">
        <title>The genome of the clonal raider ant Cerapachys biroi.</title>
        <authorList>
            <person name="Oxley P.R."/>
            <person name="Ji L."/>
            <person name="Fetter-Pruneda I."/>
            <person name="McKenzie S.K."/>
            <person name="Li C."/>
            <person name="Hu H."/>
            <person name="Zhang G."/>
            <person name="Kronauer D.J."/>
        </authorList>
    </citation>
    <scope>NUCLEOTIDE SEQUENCE [LARGE SCALE GENOMIC DNA]</scope>
</reference>
<dbReference type="AlphaFoldDB" id="A0A026WV53"/>
<evidence type="ECO:0000313" key="2">
    <source>
        <dbReference type="Proteomes" id="UP000053097"/>
    </source>
</evidence>
<proteinExistence type="predicted"/>
<dbReference type="Proteomes" id="UP000053097">
    <property type="component" value="Unassembled WGS sequence"/>
</dbReference>